<organism evidence="2 3">
    <name type="scientific">Aspergillus sergii</name>
    <dbReference type="NCBI Taxonomy" id="1034303"/>
    <lineage>
        <taxon>Eukaryota</taxon>
        <taxon>Fungi</taxon>
        <taxon>Dikarya</taxon>
        <taxon>Ascomycota</taxon>
        <taxon>Pezizomycotina</taxon>
        <taxon>Eurotiomycetes</taxon>
        <taxon>Eurotiomycetidae</taxon>
        <taxon>Eurotiales</taxon>
        <taxon>Aspergillaceae</taxon>
        <taxon>Aspergillus</taxon>
        <taxon>Aspergillus subgen. Circumdati</taxon>
    </lineage>
</organism>
<protein>
    <submittedName>
        <fullName evidence="2">Uncharacterized protein</fullName>
    </submittedName>
</protein>
<evidence type="ECO:0000313" key="2">
    <source>
        <dbReference type="EMBL" id="KAE8333049.1"/>
    </source>
</evidence>
<sequence length="334" mass="37554">MASTKTLRAFLETASKEPKEQVAAGQIPMPPVLLFAPRHHAEDKLHTELLEMTGKIFLELGENLTKKQTYNQIDTADQVLQAMADVANAAQASIVPGGSISKLVDVRPPANMSINRDIPREDLHRELLDVLFSHLIHDKRTLPDLDHLLQQFVKAFSLLPIDADGKHIVFTFFVNEVHRNNIGSEQSPIYDDVQSIMMNTVRMTTDVYRDLVTKDEKPLRSSATNATSSKNETGRHAPTREQEAPKHSTEQRTSFLDMLRNALGAPETSESDNEPDPPEDKVTLKMDYRIITAKLKSKKFKKAQGDIDESMRRAVKMGAKEYGEKVTKVLYVPK</sequence>
<feature type="compositionally biased region" description="Polar residues" evidence="1">
    <location>
        <begin position="221"/>
        <end position="231"/>
    </location>
</feature>
<gene>
    <name evidence="2" type="ORF">BDV39DRAFT_199400</name>
</gene>
<dbReference type="AlphaFoldDB" id="A0A5N6XLR3"/>
<proteinExistence type="predicted"/>
<reference evidence="3" key="1">
    <citation type="submission" date="2019-04" db="EMBL/GenBank/DDBJ databases">
        <title>Friends and foes A comparative genomics studyof 23 Aspergillus species from section Flavi.</title>
        <authorList>
            <consortium name="DOE Joint Genome Institute"/>
            <person name="Kjaerbolling I."/>
            <person name="Vesth T."/>
            <person name="Frisvad J.C."/>
            <person name="Nybo J.L."/>
            <person name="Theobald S."/>
            <person name="Kildgaard S."/>
            <person name="Isbrandt T."/>
            <person name="Kuo A."/>
            <person name="Sato A."/>
            <person name="Lyhne E.K."/>
            <person name="Kogle M.E."/>
            <person name="Wiebenga A."/>
            <person name="Kun R.S."/>
            <person name="Lubbers R.J."/>
            <person name="Makela M.R."/>
            <person name="Barry K."/>
            <person name="Chovatia M."/>
            <person name="Clum A."/>
            <person name="Daum C."/>
            <person name="Haridas S."/>
            <person name="He G."/>
            <person name="LaButti K."/>
            <person name="Lipzen A."/>
            <person name="Mondo S."/>
            <person name="Riley R."/>
            <person name="Salamov A."/>
            <person name="Simmons B.A."/>
            <person name="Magnuson J.K."/>
            <person name="Henrissat B."/>
            <person name="Mortensen U.H."/>
            <person name="Larsen T.O."/>
            <person name="Devries R.P."/>
            <person name="Grigoriev I.V."/>
            <person name="Machida M."/>
            <person name="Baker S.E."/>
            <person name="Andersen M.R."/>
        </authorList>
    </citation>
    <scope>NUCLEOTIDE SEQUENCE [LARGE SCALE GENOMIC DNA]</scope>
    <source>
        <strain evidence="3">CBS 130017</strain>
    </source>
</reference>
<dbReference type="Proteomes" id="UP000325945">
    <property type="component" value="Unassembled WGS sequence"/>
</dbReference>
<evidence type="ECO:0000313" key="3">
    <source>
        <dbReference type="Proteomes" id="UP000325945"/>
    </source>
</evidence>
<keyword evidence="3" id="KW-1185">Reference proteome</keyword>
<evidence type="ECO:0000256" key="1">
    <source>
        <dbReference type="SAM" id="MobiDB-lite"/>
    </source>
</evidence>
<dbReference type="EMBL" id="ML741763">
    <property type="protein sequence ID" value="KAE8333049.1"/>
    <property type="molecule type" value="Genomic_DNA"/>
</dbReference>
<feature type="compositionally biased region" description="Basic and acidic residues" evidence="1">
    <location>
        <begin position="232"/>
        <end position="250"/>
    </location>
</feature>
<feature type="region of interest" description="Disordered" evidence="1">
    <location>
        <begin position="212"/>
        <end position="252"/>
    </location>
</feature>
<accession>A0A5N6XLR3</accession>
<name>A0A5N6XLR3_9EURO</name>